<proteinExistence type="predicted"/>
<accession>A0ABR7F5W0</accession>
<protein>
    <recommendedName>
        <fullName evidence="4">ECF transporter S component</fullName>
    </recommendedName>
</protein>
<keyword evidence="1" id="KW-0812">Transmembrane</keyword>
<feature type="transmembrane region" description="Helical" evidence="1">
    <location>
        <begin position="14"/>
        <end position="32"/>
    </location>
</feature>
<feature type="transmembrane region" description="Helical" evidence="1">
    <location>
        <begin position="66"/>
        <end position="86"/>
    </location>
</feature>
<sequence length="237" mass="27137">MKELEDIIIQYESVFYNINILEVVLGVTIMILSPLKKGYSLINFIIAIYLGIGIGSAVGFELLFSVTGMLVGMCIGSIVALLITFTCGNKINYALFALVLKTTIIVICNYFSNELHYSVNNASLMFAIVISLIICIGEYLINRKDSIRYLYNKYLYAIFGILEVSAGIVCWHRYDLCSVMKFLTNVDYYYFFTYLWKIDMSIAGQSEDWFIMIMLILPVQVVYMIYIRLKKDKKATV</sequence>
<keyword evidence="3" id="KW-1185">Reference proteome</keyword>
<comment type="caution">
    <text evidence="2">The sequence shown here is derived from an EMBL/GenBank/DDBJ whole genome shotgun (WGS) entry which is preliminary data.</text>
</comment>
<reference evidence="2 3" key="1">
    <citation type="submission" date="2020-08" db="EMBL/GenBank/DDBJ databases">
        <title>Genome public.</title>
        <authorList>
            <person name="Liu C."/>
            <person name="Sun Q."/>
        </authorList>
    </citation>
    <scope>NUCLEOTIDE SEQUENCE [LARGE SCALE GENOMIC DNA]</scope>
    <source>
        <strain evidence="2 3">BX4</strain>
    </source>
</reference>
<organism evidence="2 3">
    <name type="scientific">Eubacterium segne</name>
    <dbReference type="NCBI Taxonomy" id="2763045"/>
    <lineage>
        <taxon>Bacteria</taxon>
        <taxon>Bacillati</taxon>
        <taxon>Bacillota</taxon>
        <taxon>Clostridia</taxon>
        <taxon>Eubacteriales</taxon>
        <taxon>Eubacteriaceae</taxon>
        <taxon>Eubacterium</taxon>
    </lineage>
</organism>
<feature type="transmembrane region" description="Helical" evidence="1">
    <location>
        <begin position="93"/>
        <end position="112"/>
    </location>
</feature>
<keyword evidence="1" id="KW-0472">Membrane</keyword>
<gene>
    <name evidence="2" type="ORF">H8S00_13565</name>
</gene>
<name>A0ABR7F5W0_9FIRM</name>
<keyword evidence="1" id="KW-1133">Transmembrane helix</keyword>
<evidence type="ECO:0008006" key="4">
    <source>
        <dbReference type="Google" id="ProtNLM"/>
    </source>
</evidence>
<feature type="transmembrane region" description="Helical" evidence="1">
    <location>
        <begin position="124"/>
        <end position="142"/>
    </location>
</feature>
<feature type="transmembrane region" description="Helical" evidence="1">
    <location>
        <begin position="209"/>
        <end position="229"/>
    </location>
</feature>
<dbReference type="Proteomes" id="UP000597877">
    <property type="component" value="Unassembled WGS sequence"/>
</dbReference>
<evidence type="ECO:0000313" key="3">
    <source>
        <dbReference type="Proteomes" id="UP000597877"/>
    </source>
</evidence>
<feature type="transmembrane region" description="Helical" evidence="1">
    <location>
        <begin position="154"/>
        <end position="174"/>
    </location>
</feature>
<dbReference type="EMBL" id="JACOOZ010000013">
    <property type="protein sequence ID" value="MBC5668988.1"/>
    <property type="molecule type" value="Genomic_DNA"/>
</dbReference>
<dbReference type="RefSeq" id="WP_021952937.1">
    <property type="nucleotide sequence ID" value="NZ_JACOOZ010000013.1"/>
</dbReference>
<feature type="transmembrane region" description="Helical" evidence="1">
    <location>
        <begin position="39"/>
        <end position="60"/>
    </location>
</feature>
<evidence type="ECO:0000313" key="2">
    <source>
        <dbReference type="EMBL" id="MBC5668988.1"/>
    </source>
</evidence>
<evidence type="ECO:0000256" key="1">
    <source>
        <dbReference type="SAM" id="Phobius"/>
    </source>
</evidence>